<feature type="domain" description="Conserved virulence factor B first S1" evidence="2">
    <location>
        <begin position="9"/>
        <end position="60"/>
    </location>
</feature>
<evidence type="ECO:0000259" key="5">
    <source>
        <dbReference type="Pfam" id="PF21543"/>
    </source>
</evidence>
<accession>A0A511ARZ3</accession>
<dbReference type="InterPro" id="IPR048588">
    <property type="entry name" value="CvfB_S1_2nd"/>
</dbReference>
<evidence type="ECO:0000259" key="3">
    <source>
        <dbReference type="Pfam" id="PF17783"/>
    </source>
</evidence>
<dbReference type="PIRSF" id="PIRSF012524">
    <property type="entry name" value="YitL_S1"/>
    <property type="match status" value="1"/>
</dbReference>
<dbReference type="InterPro" id="IPR048587">
    <property type="entry name" value="CvfB_S1_3rd"/>
</dbReference>
<dbReference type="RefSeq" id="WP_146923624.1">
    <property type="nucleotide sequence ID" value="NZ_BJUY01000004.1"/>
</dbReference>
<dbReference type="PANTHER" id="PTHR37296:SF1">
    <property type="entry name" value="CONSERVED VIRULENCE FACTOR B"/>
    <property type="match status" value="1"/>
</dbReference>
<dbReference type="InterPro" id="IPR036388">
    <property type="entry name" value="WH-like_DNA-bd_sf"/>
</dbReference>
<dbReference type="OrthoDB" id="9801597at2"/>
<comment type="caution">
    <text evidence="6">The sequence shown here is derived from an EMBL/GenBank/DDBJ whole genome shotgun (WGS) entry which is preliminary data.</text>
</comment>
<dbReference type="InterPro" id="IPR012340">
    <property type="entry name" value="NA-bd_OB-fold"/>
</dbReference>
<evidence type="ECO:0000256" key="1">
    <source>
        <dbReference type="PIRNR" id="PIRNR012524"/>
    </source>
</evidence>
<dbReference type="Pfam" id="PF21191">
    <property type="entry name" value="CvfB_1st"/>
    <property type="match status" value="1"/>
</dbReference>
<dbReference type="PANTHER" id="PTHR37296">
    <property type="entry name" value="CONSERVED VIRULENCE FACTOR B"/>
    <property type="match status" value="1"/>
</dbReference>
<sequence length="293" mass="33517">MTNDMATTIIAIVTDKNDKEAFVQKNGITYKVISDDDVTIGSTLRGFVYTDKQNNAVFTTDIPEITKETFGWGTVVKVNRKLGVFVDVGWQDKDVVVSMDDLPAEGRLWPKEGDKLFLSIKVDRKNRIWGDLADEEKLFDDYIEGTKEMHNQDVSGIVFHLKKSGTYIMTDEKYILFVHPSERDKEPRLGQEVSGRIIGVREDGVLYASMQPRAHEMIEDDALMLLEMLKRSENGSIPFHNKTEPEVIKKQFGISKGQFKRAVGRLMKKNIVYQDENGTKLKQDYKENLKIDK</sequence>
<evidence type="ECO:0000259" key="2">
    <source>
        <dbReference type="Pfam" id="PF13509"/>
    </source>
</evidence>
<dbReference type="Gene3D" id="2.40.50.330">
    <property type="match status" value="1"/>
</dbReference>
<feature type="domain" description="Conserved virulence factor B-like winged helix" evidence="3">
    <location>
        <begin position="224"/>
        <end position="281"/>
    </location>
</feature>
<proteinExistence type="inferred from homology"/>
<dbReference type="InterPro" id="IPR039566">
    <property type="entry name" value="CvfB_S1_st"/>
</dbReference>
<gene>
    <name evidence="6" type="ORF">AKA01nite_05870</name>
</gene>
<dbReference type="EMBL" id="BJUY01000004">
    <property type="protein sequence ID" value="GEK90965.1"/>
    <property type="molecule type" value="Genomic_DNA"/>
</dbReference>
<dbReference type="InterPro" id="IPR014464">
    <property type="entry name" value="CvfB_fam"/>
</dbReference>
<keyword evidence="7" id="KW-1185">Reference proteome</keyword>
<organism evidence="6 7">
    <name type="scientific">Alkalibacterium kapii</name>
    <dbReference type="NCBI Taxonomy" id="426704"/>
    <lineage>
        <taxon>Bacteria</taxon>
        <taxon>Bacillati</taxon>
        <taxon>Bacillota</taxon>
        <taxon>Bacilli</taxon>
        <taxon>Lactobacillales</taxon>
        <taxon>Carnobacteriaceae</taxon>
        <taxon>Alkalibacterium</taxon>
    </lineage>
</organism>
<dbReference type="Pfam" id="PF13509">
    <property type="entry name" value="S1_2"/>
    <property type="match status" value="1"/>
</dbReference>
<dbReference type="InterPro" id="IPR040764">
    <property type="entry name" value="CvfB_WH"/>
</dbReference>
<comment type="similarity">
    <text evidence="1">Belongs to the CvfB family.</text>
</comment>
<reference evidence="6 7" key="1">
    <citation type="submission" date="2019-07" db="EMBL/GenBank/DDBJ databases">
        <title>Whole genome shotgun sequence of Alkalibacterium kapii NBRC 103247.</title>
        <authorList>
            <person name="Hosoyama A."/>
            <person name="Uohara A."/>
            <person name="Ohji S."/>
            <person name="Ichikawa N."/>
        </authorList>
    </citation>
    <scope>NUCLEOTIDE SEQUENCE [LARGE SCALE GENOMIC DNA]</scope>
    <source>
        <strain evidence="6 7">NBRC 103247</strain>
    </source>
</reference>
<dbReference type="AlphaFoldDB" id="A0A511ARZ3"/>
<feature type="domain" description="Conserved virulence factor B second S1" evidence="4">
    <location>
        <begin position="70"/>
        <end position="130"/>
    </location>
</feature>
<feature type="domain" description="Conserved virulence factor B third S1" evidence="5">
    <location>
        <begin position="145"/>
        <end position="212"/>
    </location>
</feature>
<evidence type="ECO:0000313" key="6">
    <source>
        <dbReference type="EMBL" id="GEK90965.1"/>
    </source>
</evidence>
<dbReference type="Pfam" id="PF21543">
    <property type="entry name" value="CvfB_2nd"/>
    <property type="match status" value="1"/>
</dbReference>
<dbReference type="Proteomes" id="UP000321662">
    <property type="component" value="Unassembled WGS sequence"/>
</dbReference>
<dbReference type="Gene3D" id="2.40.50.140">
    <property type="entry name" value="Nucleic acid-binding proteins"/>
    <property type="match status" value="2"/>
</dbReference>
<protein>
    <submittedName>
        <fullName evidence="6">S1 RNA-binding protein</fullName>
    </submittedName>
</protein>
<dbReference type="Pfam" id="PF17783">
    <property type="entry name" value="WHD_CvfB"/>
    <property type="match status" value="1"/>
</dbReference>
<name>A0A511ARZ3_9LACT</name>
<dbReference type="Gene3D" id="1.10.10.10">
    <property type="entry name" value="Winged helix-like DNA-binding domain superfamily/Winged helix DNA-binding domain"/>
    <property type="match status" value="1"/>
</dbReference>
<evidence type="ECO:0000259" key="4">
    <source>
        <dbReference type="Pfam" id="PF21191"/>
    </source>
</evidence>
<evidence type="ECO:0000313" key="7">
    <source>
        <dbReference type="Proteomes" id="UP000321662"/>
    </source>
</evidence>